<dbReference type="Gene3D" id="3.40.50.1820">
    <property type="entry name" value="alpha/beta hydrolase"/>
    <property type="match status" value="1"/>
</dbReference>
<feature type="signal peptide" evidence="2">
    <location>
        <begin position="1"/>
        <end position="20"/>
    </location>
</feature>
<dbReference type="PANTHER" id="PTHR43037">
    <property type="entry name" value="UNNAMED PRODUCT-RELATED"/>
    <property type="match status" value="1"/>
</dbReference>
<dbReference type="GO" id="GO:0008236">
    <property type="term" value="F:serine-type peptidase activity"/>
    <property type="evidence" value="ECO:0007669"/>
    <property type="project" value="InterPro"/>
</dbReference>
<dbReference type="AlphaFoldDB" id="A0A2S8F056"/>
<feature type="domain" description="Peptidase S9 prolyl oligopeptidase catalytic" evidence="3">
    <location>
        <begin position="216"/>
        <end position="320"/>
    </location>
</feature>
<evidence type="ECO:0000256" key="1">
    <source>
        <dbReference type="ARBA" id="ARBA00022729"/>
    </source>
</evidence>
<evidence type="ECO:0000259" key="3">
    <source>
        <dbReference type="Pfam" id="PF00326"/>
    </source>
</evidence>
<dbReference type="RefSeq" id="WP_105358991.1">
    <property type="nucleotide sequence ID" value="NZ_PUIA01000081.1"/>
</dbReference>
<protein>
    <recommendedName>
        <fullName evidence="3">Peptidase S9 prolyl oligopeptidase catalytic domain-containing protein</fullName>
    </recommendedName>
</protein>
<evidence type="ECO:0000313" key="4">
    <source>
        <dbReference type="EMBL" id="PQO25527.1"/>
    </source>
</evidence>
<organism evidence="4 5">
    <name type="scientific">Blastopirellula marina</name>
    <dbReference type="NCBI Taxonomy" id="124"/>
    <lineage>
        <taxon>Bacteria</taxon>
        <taxon>Pseudomonadati</taxon>
        <taxon>Planctomycetota</taxon>
        <taxon>Planctomycetia</taxon>
        <taxon>Pirellulales</taxon>
        <taxon>Pirellulaceae</taxon>
        <taxon>Blastopirellula</taxon>
    </lineage>
</organism>
<comment type="caution">
    <text evidence="4">The sequence shown here is derived from an EMBL/GenBank/DDBJ whole genome shotgun (WGS) entry which is preliminary data.</text>
</comment>
<keyword evidence="1 2" id="KW-0732">Signal</keyword>
<evidence type="ECO:0000256" key="2">
    <source>
        <dbReference type="SAM" id="SignalP"/>
    </source>
</evidence>
<evidence type="ECO:0000313" key="5">
    <source>
        <dbReference type="Proteomes" id="UP000240009"/>
    </source>
</evidence>
<proteinExistence type="predicted"/>
<dbReference type="Pfam" id="PF00326">
    <property type="entry name" value="Peptidase_S9"/>
    <property type="match status" value="1"/>
</dbReference>
<sequence>MRICLLFAASFCLLASSAWADGPADNIPAQVRVIPPEGIEVPAEDAAELSQGLERLDDLIKKLAMRRDARTPQLLPDVEIFSRAINEALKYREFYKPQDIAAAKQTLTEGLNRAEALLEGKAPWLTQTGLVVRGYRSKIDQTVQPYGLEIPANYNFDSNDAFRLDIWLHGRGERNTEANFIAERMKRPGQFQPAGTIVLHPFGRYCNAFKFAGEIDVLEGMEHVKANYRIDDNRVAIRGFSMGGAGCWQMAVHYPDLFFAANPGAGFSETPLFLDVFQKETLEPTWYEKALWQWYDCPGYAANVFNLPTIAYSGELDIQKQAADVMEEAIAAEGMRLTHIIGPETKHAIHADSKVIISAKLDELAKVGRITTPSEIRFATYTLRYPRMHWVRVAGLGEHWKQAQVHAKVDSSTNTISLATKNITRLELNFPAGQQLLSVDQPVKIRIASSEAGSEGEIADLVALRPETDRSWTAQLEFTANGWQLGYSAPTGLAKVPGLQGPIDDAFLDSFVVVSPTGEPWNDAANNWAIGEMNHFTQQWRQQFRGDAVVKTDDMVADADIANSNLILFGDPGSNAVLAKIVDKLPIQWTKDAVTVGGKTYKATENAPILIYPNPLNPAKYVVINSGFTYREYAYLNNARQVPKLPDWAVVDVTTKPDALWPGKIVAADFFSESWQVKPPRATK</sequence>
<dbReference type="OrthoDB" id="236649at2"/>
<dbReference type="PANTHER" id="PTHR43037:SF1">
    <property type="entry name" value="BLL1128 PROTEIN"/>
    <property type="match status" value="1"/>
</dbReference>
<dbReference type="Proteomes" id="UP000240009">
    <property type="component" value="Unassembled WGS sequence"/>
</dbReference>
<gene>
    <name evidence="4" type="ORF">C5Y96_24635</name>
</gene>
<accession>A0A2S8F056</accession>
<dbReference type="GO" id="GO:0006508">
    <property type="term" value="P:proteolysis"/>
    <property type="evidence" value="ECO:0007669"/>
    <property type="project" value="InterPro"/>
</dbReference>
<dbReference type="EMBL" id="PUIA01000081">
    <property type="protein sequence ID" value="PQO25527.1"/>
    <property type="molecule type" value="Genomic_DNA"/>
</dbReference>
<name>A0A2S8F056_9BACT</name>
<feature type="chain" id="PRO_5015528653" description="Peptidase S9 prolyl oligopeptidase catalytic domain-containing protein" evidence="2">
    <location>
        <begin position="21"/>
        <end position="684"/>
    </location>
</feature>
<dbReference type="InterPro" id="IPR029058">
    <property type="entry name" value="AB_hydrolase_fold"/>
</dbReference>
<dbReference type="SUPFAM" id="SSF53474">
    <property type="entry name" value="alpha/beta-Hydrolases"/>
    <property type="match status" value="1"/>
</dbReference>
<dbReference type="InterPro" id="IPR050955">
    <property type="entry name" value="Plant_Biomass_Hydrol_Est"/>
</dbReference>
<dbReference type="InterPro" id="IPR001375">
    <property type="entry name" value="Peptidase_S9_cat"/>
</dbReference>
<reference evidence="4 5" key="1">
    <citation type="submission" date="2018-02" db="EMBL/GenBank/DDBJ databases">
        <title>Comparative genomes isolates from brazilian mangrove.</title>
        <authorList>
            <person name="Araujo J.E."/>
            <person name="Taketani R.G."/>
            <person name="Silva M.C.P."/>
            <person name="Loureco M.V."/>
            <person name="Andreote F.D."/>
        </authorList>
    </citation>
    <scope>NUCLEOTIDE SEQUENCE [LARGE SCALE GENOMIC DNA]</scope>
    <source>
        <strain evidence="4 5">HEX-2 MGV</strain>
    </source>
</reference>